<sequence>MDDQPAPHVSAAPHGHWPLNALRAIRRHFGSWPGCGLHVPGVPGGGEVGRRADKVLVIGEPDEDGIKRAEHERSYLG</sequence>
<evidence type="ECO:0000313" key="1">
    <source>
        <dbReference type="EMBL" id="NYD52468.1"/>
    </source>
</evidence>
<gene>
    <name evidence="1" type="ORF">BJY14_008451</name>
</gene>
<dbReference type="Proteomes" id="UP000529783">
    <property type="component" value="Unassembled WGS sequence"/>
</dbReference>
<dbReference type="RefSeq" id="WP_179848666.1">
    <property type="nucleotide sequence ID" value="NZ_JACCBA010000001.1"/>
</dbReference>
<evidence type="ECO:0000313" key="2">
    <source>
        <dbReference type="Proteomes" id="UP000529783"/>
    </source>
</evidence>
<accession>A0A7Y9ER83</accession>
<comment type="caution">
    <text evidence="1">The sequence shown here is derived from an EMBL/GenBank/DDBJ whole genome shotgun (WGS) entry which is preliminary data.</text>
</comment>
<dbReference type="EMBL" id="JACCBA010000001">
    <property type="protein sequence ID" value="NYD52468.1"/>
    <property type="molecule type" value="Genomic_DNA"/>
</dbReference>
<name>A0A7Y9ER83_9ACTN</name>
<keyword evidence="2" id="KW-1185">Reference proteome</keyword>
<organism evidence="1 2">
    <name type="scientific">Actinomadura luteofluorescens</name>
    <dbReference type="NCBI Taxonomy" id="46163"/>
    <lineage>
        <taxon>Bacteria</taxon>
        <taxon>Bacillati</taxon>
        <taxon>Actinomycetota</taxon>
        <taxon>Actinomycetes</taxon>
        <taxon>Streptosporangiales</taxon>
        <taxon>Thermomonosporaceae</taxon>
        <taxon>Actinomadura</taxon>
    </lineage>
</organism>
<protein>
    <submittedName>
        <fullName evidence="1">Uncharacterized protein</fullName>
    </submittedName>
</protein>
<dbReference type="AlphaFoldDB" id="A0A7Y9ER83"/>
<proteinExistence type="predicted"/>
<reference evidence="1 2" key="1">
    <citation type="submission" date="2020-07" db="EMBL/GenBank/DDBJ databases">
        <title>Sequencing the genomes of 1000 actinobacteria strains.</title>
        <authorList>
            <person name="Klenk H.-P."/>
        </authorList>
    </citation>
    <scope>NUCLEOTIDE SEQUENCE [LARGE SCALE GENOMIC DNA]</scope>
    <source>
        <strain evidence="1 2">DSM 40398</strain>
    </source>
</reference>